<dbReference type="PANTHER" id="PTHR21580:SF28">
    <property type="entry name" value="BOREALIN N-TERMINAL DOMAIN-CONTAINING PROTEIN-RELATED"/>
    <property type="match status" value="1"/>
</dbReference>
<sequence length="608" mass="65944">MYSRAARTFLAPNRDHANPGLGPGCYAPDAPVLVAGKIVGDDGYAPFASLTPRVSYFDELIVAGPAPGAYDAAAGVGAVRRRDAAALFGRSRTQRFDKCASLTPGPGSYRIQGVLHSPHRTHGAIVWKRKYVPPSVPAGRFAFGYQESPEGDLVPRKPPKRTVEEAPAHLASFVERAKHESRGCRFARGGERLSYKVNESPGPNRYNPVAGDKYLATKSNGSGPAVMTLSPCRRLTDEIVADSVKKGIPGPGAYDIKAPIADTIAQPRNRIRFGGQGKERAYINPELMKTPGPGAYYPEFADHPKPHSHKPQPFGSTTKRFDMQTAIKATQVPAVGSYDIDEVRRHRQSRIVLHTNLTSATQMDSIFRRVQNRAMYMSLRPAAFGSVADRFVEQRPTMIPGPGAYDVAAKKEDGPPATEIKLSLRGQADKRKEHNKLQKLLNRGPAQLLLGSIQLPTAKVHVPIFGTQTERFAQPDQDLPPPGAYDIANSFQVLKNKGRIENTGVLASQNKRELFPGTSGLISSDAAAAAAADFKGSVPGPGEYNPLLEERKEIRQTIGAFLSTGPRFGEKYERVPGPGAYLPPDYENGLVKKTFNITLGRHDGFGVA</sequence>
<dbReference type="EMBL" id="JADGIZ020000049">
    <property type="protein sequence ID" value="KAL2913221.1"/>
    <property type="molecule type" value="Genomic_DNA"/>
</dbReference>
<dbReference type="PANTHER" id="PTHR21580">
    <property type="entry name" value="SHIPPO-1-RELATED"/>
    <property type="match status" value="1"/>
</dbReference>
<accession>A0ABR4N107</accession>
<protein>
    <recommendedName>
        <fullName evidence="3">Sperm-tail PG-rich repeat-containing protein 2</fullName>
    </recommendedName>
</protein>
<gene>
    <name evidence="1" type="ORF">HK105_207223</name>
</gene>
<proteinExistence type="predicted"/>
<keyword evidence="2" id="KW-1185">Reference proteome</keyword>
<dbReference type="Pfam" id="PF07004">
    <property type="entry name" value="SHIPPO-rpt"/>
    <property type="match status" value="4"/>
</dbReference>
<evidence type="ECO:0000313" key="2">
    <source>
        <dbReference type="Proteomes" id="UP001527925"/>
    </source>
</evidence>
<dbReference type="InterPro" id="IPR051291">
    <property type="entry name" value="CIMAP"/>
</dbReference>
<name>A0ABR4N107_9FUNG</name>
<evidence type="ECO:0008006" key="3">
    <source>
        <dbReference type="Google" id="ProtNLM"/>
    </source>
</evidence>
<dbReference type="Proteomes" id="UP001527925">
    <property type="component" value="Unassembled WGS sequence"/>
</dbReference>
<evidence type="ECO:0000313" key="1">
    <source>
        <dbReference type="EMBL" id="KAL2913221.1"/>
    </source>
</evidence>
<dbReference type="InterPro" id="IPR010736">
    <property type="entry name" value="SHIPPO-rpt"/>
</dbReference>
<organism evidence="1 2">
    <name type="scientific">Polyrhizophydium stewartii</name>
    <dbReference type="NCBI Taxonomy" id="2732419"/>
    <lineage>
        <taxon>Eukaryota</taxon>
        <taxon>Fungi</taxon>
        <taxon>Fungi incertae sedis</taxon>
        <taxon>Chytridiomycota</taxon>
        <taxon>Chytridiomycota incertae sedis</taxon>
        <taxon>Chytridiomycetes</taxon>
        <taxon>Rhizophydiales</taxon>
        <taxon>Rhizophydiales incertae sedis</taxon>
        <taxon>Polyrhizophydium</taxon>
    </lineage>
</organism>
<reference evidence="1 2" key="1">
    <citation type="submission" date="2023-09" db="EMBL/GenBank/DDBJ databases">
        <title>Pangenome analysis of Batrachochytrium dendrobatidis and related Chytrids.</title>
        <authorList>
            <person name="Yacoub M.N."/>
            <person name="Stajich J.E."/>
            <person name="James T.Y."/>
        </authorList>
    </citation>
    <scope>NUCLEOTIDE SEQUENCE [LARGE SCALE GENOMIC DNA]</scope>
    <source>
        <strain evidence="1 2">JEL0888</strain>
    </source>
</reference>
<comment type="caution">
    <text evidence="1">The sequence shown here is derived from an EMBL/GenBank/DDBJ whole genome shotgun (WGS) entry which is preliminary data.</text>
</comment>